<evidence type="ECO:0000256" key="1">
    <source>
        <dbReference type="SAM" id="MobiDB-lite"/>
    </source>
</evidence>
<comment type="caution">
    <text evidence="3">The sequence shown here is derived from an EMBL/GenBank/DDBJ whole genome shotgun (WGS) entry which is preliminary data.</text>
</comment>
<sequence length="102" mass="11919">MPEPLLGTFLAFATVFQLVIYGAYTYKISGGPPDWDAWRDRQARIERAQERRAEREEQRREDAALLRQLAQRAAALKQLEEERAAEKAEMRGQEEKKKKKDI</sequence>
<evidence type="ECO:0000256" key="2">
    <source>
        <dbReference type="SAM" id="Phobius"/>
    </source>
</evidence>
<feature type="transmembrane region" description="Helical" evidence="2">
    <location>
        <begin position="6"/>
        <end position="24"/>
    </location>
</feature>
<name>A0A1G4BLN0_9PEZI</name>
<dbReference type="Proteomes" id="UP000176998">
    <property type="component" value="Unassembled WGS sequence"/>
</dbReference>
<evidence type="ECO:0000313" key="4">
    <source>
        <dbReference type="Proteomes" id="UP000176998"/>
    </source>
</evidence>
<protein>
    <submittedName>
        <fullName evidence="3">Uncharacterized protein</fullName>
    </submittedName>
</protein>
<gene>
    <name evidence="3" type="ORF">CORC01_02355</name>
</gene>
<keyword evidence="2" id="KW-0472">Membrane</keyword>
<accession>A0A1G4BLN0</accession>
<dbReference type="GeneID" id="34555515"/>
<keyword evidence="2" id="KW-0812">Transmembrane</keyword>
<evidence type="ECO:0000313" key="3">
    <source>
        <dbReference type="EMBL" id="OHF02362.1"/>
    </source>
</evidence>
<reference evidence="3 4" key="1">
    <citation type="submission" date="2016-09" db="EMBL/GenBank/DDBJ databases">
        <authorList>
            <person name="Capua I."/>
            <person name="De Benedictis P."/>
            <person name="Joannis T."/>
            <person name="Lombin L.H."/>
            <person name="Cattoli G."/>
        </authorList>
    </citation>
    <scope>NUCLEOTIDE SEQUENCE [LARGE SCALE GENOMIC DNA]</scope>
    <source>
        <strain evidence="3 4">IMI 309357</strain>
    </source>
</reference>
<organism evidence="3 4">
    <name type="scientific">Colletotrichum orchidophilum</name>
    <dbReference type="NCBI Taxonomy" id="1209926"/>
    <lineage>
        <taxon>Eukaryota</taxon>
        <taxon>Fungi</taxon>
        <taxon>Dikarya</taxon>
        <taxon>Ascomycota</taxon>
        <taxon>Pezizomycotina</taxon>
        <taxon>Sordariomycetes</taxon>
        <taxon>Hypocreomycetidae</taxon>
        <taxon>Glomerellales</taxon>
        <taxon>Glomerellaceae</taxon>
        <taxon>Colletotrichum</taxon>
    </lineage>
</organism>
<dbReference type="AlphaFoldDB" id="A0A1G4BLN0"/>
<keyword evidence="2" id="KW-1133">Transmembrane helix</keyword>
<feature type="region of interest" description="Disordered" evidence="1">
    <location>
        <begin position="82"/>
        <end position="102"/>
    </location>
</feature>
<proteinExistence type="predicted"/>
<dbReference type="EMBL" id="MJBS01000013">
    <property type="protein sequence ID" value="OHF02362.1"/>
    <property type="molecule type" value="Genomic_DNA"/>
</dbReference>
<keyword evidence="4" id="KW-1185">Reference proteome</keyword>
<dbReference type="RefSeq" id="XP_022479503.1">
    <property type="nucleotide sequence ID" value="XM_022614005.1"/>
</dbReference>